<dbReference type="PROSITE" id="PS00958">
    <property type="entry name" value="TRANSALDOLASE_2"/>
    <property type="match status" value="1"/>
</dbReference>
<dbReference type="OrthoDB" id="9807051at2"/>
<keyword evidence="4" id="KW-0456">Lyase</keyword>
<dbReference type="Proteomes" id="UP000215185">
    <property type="component" value="Chromosome 1"/>
</dbReference>
<keyword evidence="5" id="KW-1185">Reference proteome</keyword>
<dbReference type="GO" id="GO:0005737">
    <property type="term" value="C:cytoplasm"/>
    <property type="evidence" value="ECO:0007669"/>
    <property type="project" value="UniProtKB-SubCell"/>
</dbReference>
<dbReference type="EMBL" id="LT906439">
    <property type="protein sequence ID" value="SNU86388.1"/>
    <property type="molecule type" value="Genomic_DNA"/>
</dbReference>
<dbReference type="InterPro" id="IPR001585">
    <property type="entry name" value="TAL/FSA"/>
</dbReference>
<accession>A0A239SND6</accession>
<sequence>MEFMLDTLNLEEIKKWSAILPLAGVTSNPTIVKKLGKTDFFEHIKEVRKIVGEAVGLHAQVVAADVDGILADAKNLKDSIGGNLYIKVPVTPEGLTAIKELKKEGYKITATAIYTVFQGLLAIEAGADYLAPYYNRMENLDTNAEEVIYQLATAIERQGSSSKILAASFKNVSQVTKALAAGAQAVTVGADIYEAGFANPSISKAVRDFASDWQASQGRDYI</sequence>
<reference evidence="4 5" key="1">
    <citation type="submission" date="2017-06" db="EMBL/GenBank/DDBJ databases">
        <authorList>
            <consortium name="Pathogen Informatics"/>
        </authorList>
    </citation>
    <scope>NUCLEOTIDE SEQUENCE [LARGE SCALE GENOMIC DNA]</scope>
    <source>
        <strain evidence="4 5">NCTC13788</strain>
    </source>
</reference>
<dbReference type="STRING" id="1123308.GCA_000380085_00541"/>
<name>A0A239SND6_9STRE</name>
<evidence type="ECO:0000256" key="1">
    <source>
        <dbReference type="ARBA" id="ARBA00004496"/>
    </source>
</evidence>
<dbReference type="GO" id="GO:0005975">
    <property type="term" value="P:carbohydrate metabolic process"/>
    <property type="evidence" value="ECO:0007669"/>
    <property type="project" value="InterPro"/>
</dbReference>
<proteinExistence type="predicted"/>
<evidence type="ECO:0000256" key="3">
    <source>
        <dbReference type="ARBA" id="ARBA00023270"/>
    </source>
</evidence>
<dbReference type="AlphaFoldDB" id="A0A239SND6"/>
<dbReference type="PROSITE" id="PS01054">
    <property type="entry name" value="TRANSALDOLASE_1"/>
    <property type="match status" value="1"/>
</dbReference>
<dbReference type="PANTHER" id="PTHR10683">
    <property type="entry name" value="TRANSALDOLASE"/>
    <property type="match status" value="1"/>
</dbReference>
<keyword evidence="2" id="KW-0963">Cytoplasm</keyword>
<evidence type="ECO:0000256" key="2">
    <source>
        <dbReference type="ARBA" id="ARBA00022490"/>
    </source>
</evidence>
<evidence type="ECO:0000313" key="5">
    <source>
        <dbReference type="Proteomes" id="UP000215185"/>
    </source>
</evidence>
<dbReference type="NCBIfam" id="NF009299">
    <property type="entry name" value="PRK12656.1"/>
    <property type="match status" value="1"/>
</dbReference>
<dbReference type="Gene3D" id="3.20.20.70">
    <property type="entry name" value="Aldolase class I"/>
    <property type="match status" value="1"/>
</dbReference>
<dbReference type="RefSeq" id="WP_018373108.1">
    <property type="nucleotide sequence ID" value="NZ_LT906439.1"/>
</dbReference>
<comment type="subcellular location">
    <subcellularLocation>
        <location evidence="1">Cytoplasm</location>
    </subcellularLocation>
</comment>
<dbReference type="PANTHER" id="PTHR10683:SF28">
    <property type="entry name" value="TRANSALDOLASE C"/>
    <property type="match status" value="1"/>
</dbReference>
<evidence type="ECO:0000313" key="4">
    <source>
        <dbReference type="EMBL" id="SNU86388.1"/>
    </source>
</evidence>
<dbReference type="CDD" id="cd00956">
    <property type="entry name" value="Transaldolase_FSA"/>
    <property type="match status" value="1"/>
</dbReference>
<keyword evidence="3" id="KW-0704">Schiff base</keyword>
<dbReference type="InterPro" id="IPR018225">
    <property type="entry name" value="Transaldolase_AS"/>
</dbReference>
<dbReference type="FunFam" id="3.20.20.70:FF:000018">
    <property type="entry name" value="Probable transaldolase"/>
    <property type="match status" value="1"/>
</dbReference>
<dbReference type="InterPro" id="IPR033919">
    <property type="entry name" value="TSA/FSA_arc/bac"/>
</dbReference>
<dbReference type="Pfam" id="PF00923">
    <property type="entry name" value="TAL_FSA"/>
    <property type="match status" value="1"/>
</dbReference>
<dbReference type="KEGG" id="smen:SAMEA4412692_0212"/>
<dbReference type="eggNOG" id="COG0176">
    <property type="taxonomic scope" value="Bacteria"/>
</dbReference>
<gene>
    <name evidence="4" type="primary">fsaA_1</name>
    <name evidence="4" type="ORF">SAMEA4412692_00212</name>
</gene>
<dbReference type="EC" id="4.1.2.-" evidence="4"/>
<dbReference type="SUPFAM" id="SSF51569">
    <property type="entry name" value="Aldolase"/>
    <property type="match status" value="1"/>
</dbReference>
<dbReference type="GO" id="GO:0016832">
    <property type="term" value="F:aldehyde-lyase activity"/>
    <property type="evidence" value="ECO:0007669"/>
    <property type="project" value="InterPro"/>
</dbReference>
<protein>
    <submittedName>
        <fullName evidence="4">Fructose-6-phosphate aldolase</fullName>
        <ecNumber evidence="4">4.1.2.-</ecNumber>
    </submittedName>
</protein>
<dbReference type="InterPro" id="IPR013785">
    <property type="entry name" value="Aldolase_TIM"/>
</dbReference>
<organism evidence="4 5">
    <name type="scientific">Streptococcus merionis</name>
    <dbReference type="NCBI Taxonomy" id="400065"/>
    <lineage>
        <taxon>Bacteria</taxon>
        <taxon>Bacillati</taxon>
        <taxon>Bacillota</taxon>
        <taxon>Bacilli</taxon>
        <taxon>Lactobacillales</taxon>
        <taxon>Streptococcaceae</taxon>
        <taxon>Streptococcus</taxon>
    </lineage>
</organism>